<feature type="compositionally biased region" description="Low complexity" evidence="7">
    <location>
        <begin position="298"/>
        <end position="308"/>
    </location>
</feature>
<dbReference type="GeneID" id="16077398"/>
<keyword evidence="5 6" id="KW-0539">Nucleus</keyword>
<evidence type="ECO:0000256" key="2">
    <source>
        <dbReference type="ARBA" id="ARBA00023015"/>
    </source>
</evidence>
<dbReference type="AlphaFoldDB" id="F2U1U9"/>
<dbReference type="CDD" id="cd00059">
    <property type="entry name" value="FH_FOX"/>
    <property type="match status" value="1"/>
</dbReference>
<evidence type="ECO:0000256" key="5">
    <source>
        <dbReference type="ARBA" id="ARBA00023242"/>
    </source>
</evidence>
<evidence type="ECO:0000256" key="3">
    <source>
        <dbReference type="ARBA" id="ARBA00023125"/>
    </source>
</evidence>
<evidence type="ECO:0000256" key="6">
    <source>
        <dbReference type="PROSITE-ProRule" id="PRU00089"/>
    </source>
</evidence>
<feature type="DNA-binding region" description="Fork-head" evidence="6">
    <location>
        <begin position="485"/>
        <end position="586"/>
    </location>
</feature>
<dbReference type="InterPro" id="IPR036390">
    <property type="entry name" value="WH_DNA-bd_sf"/>
</dbReference>
<dbReference type="InterPro" id="IPR047119">
    <property type="entry name" value="FOXN2/3-like"/>
</dbReference>
<dbReference type="SMART" id="SM00339">
    <property type="entry name" value="FH"/>
    <property type="match status" value="1"/>
</dbReference>
<protein>
    <submittedName>
        <fullName evidence="9">Forkhead box J3</fullName>
    </submittedName>
</protein>
<sequence>MNLEKAEQTESVAQPPKVFREHTFSAVKSPEPKSTDSQHSLRLLSQRSSSPNWPQHTERFTPPPTLSRQHPSRPGSSANELENNTNSANSANAASCPSAAHPSRCSSATTAAMQAQPQQQQQHRLTPGSHASKPPTPSSFAVPQQQQQQQPQQQQQQPHIQQQQQQQQQQQVPRFQDFDVPSDPRSSSRGPPLRQSSFHGMTSPSHTTARPMPARHASLVNVYQGSRTAMPSRLGMMQDAAHFMPPPPAPPGQQHQQQQQQQQQQHYQQQRQQQQQSVAYGVYGSNEGSDEGVHAQQHHLQLPYQQPQQHRHSAPHIFTFDEREYHGGPGSPHASQHTPFQRYQATPQHVYPEEEYQHQQQTQQQMQQPQPRHHGHHLAHPQQHHHQQHVWAGHSPYHRPAAVPGSASGNTSATSSPAKVRVHRTGGGRVSKTRRPRGALMRRGGSLDSVLHRRQLSPTLQQDFEALQQRYAQHRTSADGSHLEKPPLSFPCIIGMAMLDSEERQLAVGDLYRNICARFPYFNTAKKGWKNSIRHNLSLNKFFLKVERASSDDGKGNLWGLKPDMVELMKRDIVMCEKRILAKREKQRKAHMLQLPEVAETSTAAATSGSGSDSPGSPLSAAVPWTADSLASGNTSATSAHAQQWHSSTAEQQQQQLQQAASPASSSHSLAGTNPYDLAMPVDGQPRDPESYVQQHLLSSMPAQMEASSPCSSVDMQGPDSAHHYQQDELQQQQQQQQQVGSPRRISRAARKGPGGARMRRGATMHSLLNASAPSPNKTRKRSHAESESAPQSEGGPSLPRRASAMLFKDADKAGLLPSTWPAPHTPSKSLHVDESGQGHTNTGTPCNLHSSFSRVASADGFGSGDMISDPLPLLDAEAQDHLALPFQLTLDERGGLKDTSTAPDPIFGSLGIDADLHLEDLEDLNWDTLGSGEDVLKSLELNIDEQLPTSMDLSCFQ</sequence>
<feature type="compositionally biased region" description="Low complexity" evidence="7">
    <location>
        <begin position="404"/>
        <end position="417"/>
    </location>
</feature>
<dbReference type="PROSITE" id="PS50039">
    <property type="entry name" value="FORK_HEAD_3"/>
    <property type="match status" value="1"/>
</dbReference>
<feature type="region of interest" description="Disordered" evidence="7">
    <location>
        <begin position="239"/>
        <end position="312"/>
    </location>
</feature>
<organism evidence="9 10">
    <name type="scientific">Salpingoeca rosetta (strain ATCC 50818 / BSB-021)</name>
    <dbReference type="NCBI Taxonomy" id="946362"/>
    <lineage>
        <taxon>Eukaryota</taxon>
        <taxon>Choanoflagellata</taxon>
        <taxon>Craspedida</taxon>
        <taxon>Salpingoecidae</taxon>
        <taxon>Salpingoeca</taxon>
    </lineage>
</organism>
<feature type="compositionally biased region" description="Polar residues" evidence="7">
    <location>
        <begin position="198"/>
        <end position="208"/>
    </location>
</feature>
<dbReference type="PRINTS" id="PR00053">
    <property type="entry name" value="FORKHEAD"/>
</dbReference>
<feature type="compositionally biased region" description="Basic residues" evidence="7">
    <location>
        <begin position="420"/>
        <end position="435"/>
    </location>
</feature>
<dbReference type="STRING" id="946362.F2U1U9"/>
<dbReference type="InterPro" id="IPR018122">
    <property type="entry name" value="TF_fork_head_CS_1"/>
</dbReference>
<feature type="compositionally biased region" description="Polar residues" evidence="7">
    <location>
        <begin position="838"/>
        <end position="848"/>
    </location>
</feature>
<dbReference type="GO" id="GO:0000987">
    <property type="term" value="F:cis-regulatory region sequence-specific DNA binding"/>
    <property type="evidence" value="ECO:0007669"/>
    <property type="project" value="TreeGrafter"/>
</dbReference>
<evidence type="ECO:0000259" key="8">
    <source>
        <dbReference type="PROSITE" id="PS50039"/>
    </source>
</evidence>
<dbReference type="InterPro" id="IPR030456">
    <property type="entry name" value="TF_fork_head_CS_2"/>
</dbReference>
<reference evidence="9" key="1">
    <citation type="submission" date="2009-08" db="EMBL/GenBank/DDBJ databases">
        <title>Annotation of Salpingoeca rosetta.</title>
        <authorList>
            <consortium name="The Broad Institute Genome Sequencing Platform"/>
            <person name="Russ C."/>
            <person name="Cuomo C."/>
            <person name="Burger G."/>
            <person name="Gray M.W."/>
            <person name="Holland P.W.H."/>
            <person name="King N."/>
            <person name="Lang F.B.F."/>
            <person name="Roger A.J."/>
            <person name="Ruiz-Trillo I."/>
            <person name="Young S.K."/>
            <person name="Zeng Q."/>
            <person name="Gargeya S."/>
            <person name="Alvarado L."/>
            <person name="Berlin A."/>
            <person name="Chapman S.B."/>
            <person name="Chen Z."/>
            <person name="Freedman E."/>
            <person name="Gellesch M."/>
            <person name="Goldberg J."/>
            <person name="Griggs A."/>
            <person name="Gujja S."/>
            <person name="Heilman E."/>
            <person name="Heiman D."/>
            <person name="Howarth C."/>
            <person name="Mehta T."/>
            <person name="Neiman D."/>
            <person name="Pearson M."/>
            <person name="Roberts A."/>
            <person name="Saif S."/>
            <person name="Shea T."/>
            <person name="Shenoy N."/>
            <person name="Sisk P."/>
            <person name="Stolte C."/>
            <person name="Sykes S."/>
            <person name="White J."/>
            <person name="Yandava C."/>
            <person name="Haas B."/>
            <person name="Nusbaum C."/>
            <person name="Birren B."/>
        </authorList>
    </citation>
    <scope>NUCLEOTIDE SEQUENCE</scope>
    <source>
        <strain evidence="9">ATCC 50818</strain>
    </source>
</reference>
<comment type="subcellular location">
    <subcellularLocation>
        <location evidence="1 6">Nucleus</location>
    </subcellularLocation>
</comment>
<dbReference type="InterPro" id="IPR036388">
    <property type="entry name" value="WH-like_DNA-bd_sf"/>
</dbReference>
<feature type="region of interest" description="Disordered" evidence="7">
    <location>
        <begin position="815"/>
        <end position="848"/>
    </location>
</feature>
<feature type="compositionally biased region" description="Low complexity" evidence="7">
    <location>
        <begin position="181"/>
        <end position="197"/>
    </location>
</feature>
<feature type="compositionally biased region" description="Low complexity" evidence="7">
    <location>
        <begin position="600"/>
        <end position="622"/>
    </location>
</feature>
<dbReference type="Pfam" id="PF00250">
    <property type="entry name" value="Forkhead"/>
    <property type="match status" value="1"/>
</dbReference>
<feature type="domain" description="Fork-head" evidence="8">
    <location>
        <begin position="485"/>
        <end position="586"/>
    </location>
</feature>
<evidence type="ECO:0000313" key="10">
    <source>
        <dbReference type="Proteomes" id="UP000007799"/>
    </source>
</evidence>
<dbReference type="OrthoDB" id="5954824at2759"/>
<feature type="compositionally biased region" description="Low complexity" evidence="7">
    <location>
        <begin position="358"/>
        <end position="370"/>
    </location>
</feature>
<dbReference type="Proteomes" id="UP000007799">
    <property type="component" value="Unassembled WGS sequence"/>
</dbReference>
<dbReference type="KEGG" id="sre:PTSG_02316"/>
<gene>
    <name evidence="9" type="ORF">PTSG_02316</name>
</gene>
<feature type="compositionally biased region" description="Low complexity" evidence="7">
    <location>
        <begin position="728"/>
        <end position="739"/>
    </location>
</feature>
<evidence type="ECO:0000256" key="1">
    <source>
        <dbReference type="ARBA" id="ARBA00004123"/>
    </source>
</evidence>
<feature type="region of interest" description="Disordered" evidence="7">
    <location>
        <begin position="600"/>
        <end position="801"/>
    </location>
</feature>
<evidence type="ECO:0000256" key="4">
    <source>
        <dbReference type="ARBA" id="ARBA00023163"/>
    </source>
</evidence>
<keyword evidence="4" id="KW-0804">Transcription</keyword>
<dbReference type="EMBL" id="GL832959">
    <property type="protein sequence ID" value="EGD81601.1"/>
    <property type="molecule type" value="Genomic_DNA"/>
</dbReference>
<feature type="compositionally biased region" description="Polar residues" evidence="7">
    <location>
        <begin position="767"/>
        <end position="777"/>
    </location>
</feature>
<keyword evidence="2" id="KW-0805">Transcription regulation</keyword>
<dbReference type="GO" id="GO:0003700">
    <property type="term" value="F:DNA-binding transcription factor activity"/>
    <property type="evidence" value="ECO:0007669"/>
    <property type="project" value="InterPro"/>
</dbReference>
<feature type="compositionally biased region" description="Polar residues" evidence="7">
    <location>
        <begin position="629"/>
        <end position="642"/>
    </location>
</feature>
<dbReference type="PROSITE" id="PS00658">
    <property type="entry name" value="FORK_HEAD_2"/>
    <property type="match status" value="1"/>
</dbReference>
<evidence type="ECO:0000313" key="9">
    <source>
        <dbReference type="EMBL" id="EGD81601.1"/>
    </source>
</evidence>
<dbReference type="SUPFAM" id="SSF46785">
    <property type="entry name" value="Winged helix' DNA-binding domain"/>
    <property type="match status" value="1"/>
</dbReference>
<feature type="region of interest" description="Disordered" evidence="7">
    <location>
        <begin position="1"/>
        <end position="213"/>
    </location>
</feature>
<dbReference type="PANTHER" id="PTHR13962:SF17">
    <property type="entry name" value="FORKHEAD BOX PROTEIN N4"/>
    <property type="match status" value="1"/>
</dbReference>
<feature type="compositionally biased region" description="Low complexity" evidence="7">
    <location>
        <begin position="37"/>
        <end position="50"/>
    </location>
</feature>
<dbReference type="GO" id="GO:0005634">
    <property type="term" value="C:nucleus"/>
    <property type="evidence" value="ECO:0007669"/>
    <property type="project" value="UniProtKB-SubCell"/>
</dbReference>
<name>F2U1U9_SALR5</name>
<dbReference type="RefSeq" id="XP_004996805.1">
    <property type="nucleotide sequence ID" value="XM_004996748.1"/>
</dbReference>
<feature type="compositionally biased region" description="Low complexity" evidence="7">
    <location>
        <begin position="643"/>
        <end position="671"/>
    </location>
</feature>
<feature type="compositionally biased region" description="Low complexity" evidence="7">
    <location>
        <begin position="143"/>
        <end position="171"/>
    </location>
</feature>
<feature type="compositionally biased region" description="Polar residues" evidence="7">
    <location>
        <begin position="692"/>
        <end position="715"/>
    </location>
</feature>
<dbReference type="eggNOG" id="KOG2294">
    <property type="taxonomic scope" value="Eukaryota"/>
</dbReference>
<feature type="compositionally biased region" description="Basic residues" evidence="7">
    <location>
        <begin position="371"/>
        <end position="388"/>
    </location>
</feature>
<keyword evidence="10" id="KW-1185">Reference proteome</keyword>
<dbReference type="InParanoid" id="F2U1U9"/>
<dbReference type="PANTHER" id="PTHR13962">
    <property type="entry name" value="FORKHEAD BOX PROTEIN N3-LIKE PROTEIN-RELATED"/>
    <property type="match status" value="1"/>
</dbReference>
<dbReference type="PROSITE" id="PS00657">
    <property type="entry name" value="FORK_HEAD_1"/>
    <property type="match status" value="1"/>
</dbReference>
<proteinExistence type="predicted"/>
<feature type="region of interest" description="Disordered" evidence="7">
    <location>
        <begin position="350"/>
        <end position="435"/>
    </location>
</feature>
<dbReference type="InterPro" id="IPR001766">
    <property type="entry name" value="Fork_head_dom"/>
</dbReference>
<keyword evidence="3 6" id="KW-0238">DNA-binding</keyword>
<evidence type="ECO:0000256" key="7">
    <source>
        <dbReference type="SAM" id="MobiDB-lite"/>
    </source>
</evidence>
<accession>F2U1U9</accession>
<dbReference type="Gene3D" id="1.10.10.10">
    <property type="entry name" value="Winged helix-like DNA-binding domain superfamily/Winged helix DNA-binding domain"/>
    <property type="match status" value="1"/>
</dbReference>
<feature type="compositionally biased region" description="Low complexity" evidence="7">
    <location>
        <begin position="253"/>
        <end position="276"/>
    </location>
</feature>
<feature type="compositionally biased region" description="Low complexity" evidence="7">
    <location>
        <begin position="76"/>
        <end position="122"/>
    </location>
</feature>